<keyword evidence="5 6" id="KW-0694">RNA-binding</keyword>
<evidence type="ECO:0000256" key="1">
    <source>
        <dbReference type="ARBA" id="ARBA00006621"/>
    </source>
</evidence>
<evidence type="ECO:0000256" key="4">
    <source>
        <dbReference type="ARBA" id="ARBA00022694"/>
    </source>
</evidence>
<dbReference type="InterPro" id="IPR024942">
    <property type="entry name" value="Maturase_MatK_N"/>
</dbReference>
<dbReference type="GO" id="GO:0003723">
    <property type="term" value="F:RNA binding"/>
    <property type="evidence" value="ECO:0007669"/>
    <property type="project" value="UniProtKB-KW"/>
</dbReference>
<evidence type="ECO:0000313" key="10">
    <source>
        <dbReference type="EMBL" id="QPP20675.1"/>
    </source>
</evidence>
<dbReference type="GO" id="GO:0009507">
    <property type="term" value="C:chloroplast"/>
    <property type="evidence" value="ECO:0007669"/>
    <property type="project" value="UniProtKB-SubCell"/>
</dbReference>
<protein>
    <recommendedName>
        <fullName evidence="6">Maturase K</fullName>
    </recommendedName>
    <alternativeName>
        <fullName evidence="6">Intron maturase</fullName>
    </alternativeName>
</protein>
<organism evidence="10">
    <name type="scientific">Viscum articulatum</name>
    <dbReference type="NCBI Taxonomy" id="50172"/>
    <lineage>
        <taxon>Eukaryota</taxon>
        <taxon>Viridiplantae</taxon>
        <taxon>Streptophyta</taxon>
        <taxon>Embryophyta</taxon>
        <taxon>Tracheophyta</taxon>
        <taxon>Spermatophyta</taxon>
        <taxon>Magnoliopsida</taxon>
        <taxon>eudicotyledons</taxon>
        <taxon>Gunneridae</taxon>
        <taxon>Pentapetalae</taxon>
        <taxon>Santalales</taxon>
        <taxon>Viscaceae</taxon>
        <taxon>Viscum</taxon>
    </lineage>
</organism>
<dbReference type="GO" id="GO:0006397">
    <property type="term" value="P:mRNA processing"/>
    <property type="evidence" value="ECO:0007669"/>
    <property type="project" value="UniProtKB-KW"/>
</dbReference>
<comment type="subcellular location">
    <subcellularLocation>
        <location evidence="6">Plastid</location>
        <location evidence="6">Chloroplast</location>
    </subcellularLocation>
</comment>
<evidence type="ECO:0000256" key="3">
    <source>
        <dbReference type="ARBA" id="ARBA00022664"/>
    </source>
</evidence>
<gene>
    <name evidence="6 10" type="primary">matK</name>
</gene>
<dbReference type="GO" id="GO:0008033">
    <property type="term" value="P:tRNA processing"/>
    <property type="evidence" value="ECO:0007669"/>
    <property type="project" value="UniProtKB-KW"/>
</dbReference>
<dbReference type="PANTHER" id="PTHR34811:SF1">
    <property type="entry name" value="MATURASE K"/>
    <property type="match status" value="1"/>
</dbReference>
<name>A0A7T1X465_9MAGN</name>
<dbReference type="InterPro" id="IPR024937">
    <property type="entry name" value="Domain_X"/>
</dbReference>
<sequence length="534" mass="64578">MEEFQRYLERYLFRQHDFYFLYPLILQEFLYAIIHNRGFTRYIMFKKVGYENYPFSLLIVKRFITRIYQPNSFRIIISANDSNQNPFGHKKNFFYFQMIPAEEVFAGILEIPFYLFLGYSLETNNKKRKESKKLRSIHSIFPFLEDQFSHLIFFSNILIPYPIHLEILVQILRYWVKDSSSLHLLRFFFFQENLKWNPLIYPNRSISLSKKNKRLLLFLYNSHVFEYESIFVFLRNQSHLRSTFFVTLFDRIYFYGKIEHLVALFTSSHFQTMLWLFKDPFMHYVRYQRKSILASKGKPILMNKWKYYLMNFWQCRFYVWSPQPRIHKNIANTSLYFLGYLSSVRLNISLGRSQMIENSYIIDNGITNKCDTTVPILPLMRSFAKKKFCNVLGHPISKSVWSDLSDSDIFDLFWFIRRNLSHYHSGSSKKKIIFRIKYILQLSCVRTLARKHKSTVRAFLNKFGSAFLEDFVTEDAQVISFILSRSYTSRRLFLYRKSIRRIWYLDILCINDLIHHSSSTDWFSNHVIENDFSM</sequence>
<feature type="domain" description="Maturase MatK N-terminal" evidence="9">
    <location>
        <begin position="1"/>
        <end position="339"/>
    </location>
</feature>
<feature type="domain" description="Domain X" evidence="8">
    <location>
        <begin position="368"/>
        <end position="478"/>
    </location>
</feature>
<evidence type="ECO:0000256" key="7">
    <source>
        <dbReference type="RuleBase" id="RU004226"/>
    </source>
</evidence>
<geneLocation type="chloroplast" evidence="10"/>
<keyword evidence="2 7" id="KW-0934">Plastid</keyword>
<dbReference type="GeneID" id="65334842"/>
<evidence type="ECO:0000259" key="9">
    <source>
        <dbReference type="Pfam" id="PF01824"/>
    </source>
</evidence>
<keyword evidence="3 6" id="KW-0507">mRNA processing</keyword>
<dbReference type="InterPro" id="IPR002866">
    <property type="entry name" value="Maturase_MatK"/>
</dbReference>
<evidence type="ECO:0000256" key="2">
    <source>
        <dbReference type="ARBA" id="ARBA00022640"/>
    </source>
</evidence>
<dbReference type="Pfam" id="PF01824">
    <property type="entry name" value="MatK_N"/>
    <property type="match status" value="1"/>
</dbReference>
<evidence type="ECO:0000259" key="8">
    <source>
        <dbReference type="Pfam" id="PF01348"/>
    </source>
</evidence>
<dbReference type="AlphaFoldDB" id="A0A7T1X465"/>
<accession>A0A7T1X465</accession>
<dbReference type="PANTHER" id="PTHR34811">
    <property type="entry name" value="MATURASE K"/>
    <property type="match status" value="1"/>
</dbReference>
<dbReference type="EMBL" id="MW092828">
    <property type="protein sequence ID" value="QPP20675.1"/>
    <property type="molecule type" value="Genomic_DNA"/>
</dbReference>
<comment type="function">
    <text evidence="6 7">Usually encoded in the trnK tRNA gene intron. Probably assists in splicing its own and other chloroplast group II introns.</text>
</comment>
<dbReference type="RefSeq" id="YP_010128100.1">
    <property type="nucleotide sequence ID" value="NC_056292.1"/>
</dbReference>
<keyword evidence="7 10" id="KW-0150">Chloroplast</keyword>
<dbReference type="Pfam" id="PF01348">
    <property type="entry name" value="Intron_maturas2"/>
    <property type="match status" value="1"/>
</dbReference>
<dbReference type="GO" id="GO:0008380">
    <property type="term" value="P:RNA splicing"/>
    <property type="evidence" value="ECO:0007669"/>
    <property type="project" value="UniProtKB-UniRule"/>
</dbReference>
<reference evidence="10" key="1">
    <citation type="submission" date="2020-10" db="EMBL/GenBank/DDBJ databases">
        <title>The complete chloroplast genome of Viscum articulatum.</title>
        <authorList>
            <person name="Peng J."/>
        </authorList>
    </citation>
    <scope>NUCLEOTIDE SEQUENCE</scope>
</reference>
<proteinExistence type="inferred from homology"/>
<evidence type="ECO:0000256" key="6">
    <source>
        <dbReference type="HAMAP-Rule" id="MF_01390"/>
    </source>
</evidence>
<dbReference type="HAMAP" id="MF_01390">
    <property type="entry name" value="MatK"/>
    <property type="match status" value="1"/>
</dbReference>
<comment type="similarity">
    <text evidence="1 6">Belongs to the intron maturase 2 family. MatK subfamily.</text>
</comment>
<evidence type="ECO:0000256" key="5">
    <source>
        <dbReference type="ARBA" id="ARBA00022884"/>
    </source>
</evidence>
<keyword evidence="4 6" id="KW-0819">tRNA processing</keyword>